<dbReference type="EMBL" id="GADI01004221">
    <property type="protein sequence ID" value="JAA69587.1"/>
    <property type="molecule type" value="mRNA"/>
</dbReference>
<dbReference type="GO" id="GO:0016363">
    <property type="term" value="C:nuclear matrix"/>
    <property type="evidence" value="ECO:0007669"/>
    <property type="project" value="TreeGrafter"/>
</dbReference>
<name>A0A0K8REJ9_IXORI</name>
<evidence type="ECO:0000259" key="2">
    <source>
        <dbReference type="Pfam" id="PF19282"/>
    </source>
</evidence>
<proteinExistence type="evidence at transcript level"/>
<keyword evidence="1" id="KW-0694">RNA-binding</keyword>
<dbReference type="PANTHER" id="PTHR15952:SF11">
    <property type="entry name" value="EXPORTIN-T"/>
    <property type="match status" value="1"/>
</dbReference>
<protein>
    <recommendedName>
        <fullName evidence="1">Exportin-T</fullName>
    </recommendedName>
    <alternativeName>
        <fullName evidence="1">Exportin(tRNA)</fullName>
    </alternativeName>
    <alternativeName>
        <fullName evidence="1">tRNA exportin</fullName>
    </alternativeName>
</protein>
<comment type="subcellular location">
    <subcellularLocation>
        <location evidence="1">Nucleus</location>
    </subcellularLocation>
    <subcellularLocation>
        <location evidence="1">Cytoplasm</location>
    </subcellularLocation>
    <text evidence="1">Shuttles between the nucleus and the cytoplasm.</text>
</comment>
<dbReference type="InterPro" id="IPR045546">
    <property type="entry name" value="Exportin-T_C"/>
</dbReference>
<evidence type="ECO:0000256" key="1">
    <source>
        <dbReference type="RuleBase" id="RU366037"/>
    </source>
</evidence>
<keyword evidence="1" id="KW-0813">Transport</keyword>
<keyword evidence="1" id="KW-0539">Nucleus</keyword>
<dbReference type="InterPro" id="IPR011989">
    <property type="entry name" value="ARM-like"/>
</dbReference>
<dbReference type="InterPro" id="IPR040017">
    <property type="entry name" value="XPOT"/>
</dbReference>
<comment type="function">
    <text evidence="1">tRNA nucleus export receptor which facilitates tRNA translocation across the nuclear pore complex.</text>
</comment>
<dbReference type="GO" id="GO:0005643">
    <property type="term" value="C:nuclear pore"/>
    <property type="evidence" value="ECO:0007669"/>
    <property type="project" value="TreeGrafter"/>
</dbReference>
<feature type="domain" description="Exportin-T C-terminal" evidence="2">
    <location>
        <begin position="2"/>
        <end position="264"/>
    </location>
</feature>
<dbReference type="GO" id="GO:0071528">
    <property type="term" value="P:tRNA re-export from nucleus"/>
    <property type="evidence" value="ECO:0007669"/>
    <property type="project" value="UniProtKB-UniRule"/>
</dbReference>
<evidence type="ECO:0000313" key="3">
    <source>
        <dbReference type="EMBL" id="JAA69587.1"/>
    </source>
</evidence>
<keyword evidence="1" id="KW-0963">Cytoplasm</keyword>
<keyword evidence="1" id="KW-0820">tRNA-binding</keyword>
<dbReference type="PANTHER" id="PTHR15952">
    <property type="entry name" value="EXPORTIN-T/LOS1"/>
    <property type="match status" value="1"/>
</dbReference>
<organism evidence="3">
    <name type="scientific">Ixodes ricinus</name>
    <name type="common">Common tick</name>
    <name type="synonym">Acarus ricinus</name>
    <dbReference type="NCBI Taxonomy" id="34613"/>
    <lineage>
        <taxon>Eukaryota</taxon>
        <taxon>Metazoa</taxon>
        <taxon>Ecdysozoa</taxon>
        <taxon>Arthropoda</taxon>
        <taxon>Chelicerata</taxon>
        <taxon>Arachnida</taxon>
        <taxon>Acari</taxon>
        <taxon>Parasitiformes</taxon>
        <taxon>Ixodida</taxon>
        <taxon>Ixodoidea</taxon>
        <taxon>Ixodidae</taxon>
        <taxon>Ixodinae</taxon>
        <taxon>Ixodes</taxon>
    </lineage>
</organism>
<dbReference type="Gene3D" id="1.25.10.10">
    <property type="entry name" value="Leucine-rich Repeat Variant"/>
    <property type="match status" value="1"/>
</dbReference>
<accession>A0A0K8REJ9</accession>
<dbReference type="GO" id="GO:0031267">
    <property type="term" value="F:small GTPase binding"/>
    <property type="evidence" value="ECO:0007669"/>
    <property type="project" value="InterPro"/>
</dbReference>
<dbReference type="SUPFAM" id="SSF48371">
    <property type="entry name" value="ARM repeat"/>
    <property type="match status" value="1"/>
</dbReference>
<dbReference type="AlphaFoldDB" id="A0A0K8REJ9"/>
<dbReference type="GO" id="GO:0000049">
    <property type="term" value="F:tRNA binding"/>
    <property type="evidence" value="ECO:0007669"/>
    <property type="project" value="UniProtKB-UniRule"/>
</dbReference>
<keyword evidence="3" id="KW-0675">Receptor</keyword>
<sequence>MEAVLYIIINKYKYDDSYLFESQGEDEALFIEYRKTLKVLFDNVAQLDKELTLALVQGMVSTTLQNWRGLPFQDIEVAISFLYLLGEAVPGFHCNQFTGGSDMVSPMCVLVRLLISSGVSTYGHSAVTLQFFETVVRYEKFFNQEPQMIPDVLVAFMDERGLRHQSPRVRSRVSYLFSKFIKCLKAHMLNFTEDILKRLQDLLVLCPTENGVTQASLLSPDDQLYLFEATAVLIVSGQFSGEKKQVLLKSLLTPVMRKFESLAQRMPLEPMEQKRHDIAECMNHAISRHQSDEQGLLEFNRR</sequence>
<comment type="similarity">
    <text evidence="1">Belongs to the exportin family.</text>
</comment>
<dbReference type="GO" id="GO:0005737">
    <property type="term" value="C:cytoplasm"/>
    <property type="evidence" value="ECO:0007669"/>
    <property type="project" value="UniProtKB-SubCell"/>
</dbReference>
<dbReference type="InterPro" id="IPR016024">
    <property type="entry name" value="ARM-type_fold"/>
</dbReference>
<reference evidence="3" key="1">
    <citation type="submission" date="2012-12" db="EMBL/GenBank/DDBJ databases">
        <title>Identification and characterization of a phenylalanine ammonia-lyase gene family in Isatis indigotica Fort.</title>
        <authorList>
            <person name="Liu Q."/>
            <person name="Chen J."/>
            <person name="Zhou X."/>
            <person name="Di P."/>
            <person name="Xiao Y."/>
            <person name="Xuan H."/>
            <person name="Zhang L."/>
            <person name="Chen W."/>
        </authorList>
    </citation>
    <scope>NUCLEOTIDE SEQUENCE</scope>
    <source>
        <tissue evidence="3">Salivary gland</tissue>
    </source>
</reference>
<dbReference type="Pfam" id="PF19282">
    <property type="entry name" value="Exportin-T"/>
    <property type="match status" value="1"/>
</dbReference>